<keyword evidence="2" id="KW-1185">Reference proteome</keyword>
<dbReference type="EMBL" id="AJJU01000040">
    <property type="protein sequence ID" value="EID71689.1"/>
    <property type="molecule type" value="Genomic_DNA"/>
</dbReference>
<name>I0W5M3_9FLAO</name>
<evidence type="ECO:0008006" key="3">
    <source>
        <dbReference type="Google" id="ProtNLM"/>
    </source>
</evidence>
<dbReference type="eggNOG" id="ENOG503003N">
    <property type="taxonomic scope" value="Bacteria"/>
</dbReference>
<reference evidence="1 2" key="1">
    <citation type="journal article" date="2012" name="J. Bacteriol.">
        <title>Genome Sequence of the Halotolerant Bacterium Imtechella halotolerans K1T.</title>
        <authorList>
            <person name="Kumar S."/>
            <person name="Vikram S."/>
            <person name="Subramanian S."/>
            <person name="Raghava G.P."/>
            <person name="Pinnaka A.K."/>
        </authorList>
    </citation>
    <scope>NUCLEOTIDE SEQUENCE [LARGE SCALE GENOMIC DNA]</scope>
    <source>
        <strain evidence="1 2">K1</strain>
    </source>
</reference>
<dbReference type="Proteomes" id="UP000005938">
    <property type="component" value="Unassembled WGS sequence"/>
</dbReference>
<evidence type="ECO:0000313" key="1">
    <source>
        <dbReference type="EMBL" id="EID71689.1"/>
    </source>
</evidence>
<comment type="caution">
    <text evidence="1">The sequence shown here is derived from an EMBL/GenBank/DDBJ whole genome shotgun (WGS) entry which is preliminary data.</text>
</comment>
<organism evidence="1 2">
    <name type="scientific">Imtechella halotolerans K1</name>
    <dbReference type="NCBI Taxonomy" id="946077"/>
    <lineage>
        <taxon>Bacteria</taxon>
        <taxon>Pseudomonadati</taxon>
        <taxon>Bacteroidota</taxon>
        <taxon>Flavobacteriia</taxon>
        <taxon>Flavobacteriales</taxon>
        <taxon>Flavobacteriaceae</taxon>
        <taxon>Imtechella</taxon>
    </lineage>
</organism>
<sequence length="72" mass="7990">MDRYRNKSGNSGVSAYEIGSDNIIVLFRGNAKLYRYSFGGGAGSYHVENMKRFAINGNGLNAYINTHIKKLV</sequence>
<accession>I0W5M3</accession>
<evidence type="ECO:0000313" key="2">
    <source>
        <dbReference type="Proteomes" id="UP000005938"/>
    </source>
</evidence>
<dbReference type="OrthoDB" id="7775479at2"/>
<proteinExistence type="predicted"/>
<gene>
    <name evidence="1" type="ORF">W5A_13340</name>
</gene>
<dbReference type="RefSeq" id="WP_008241527.1">
    <property type="nucleotide sequence ID" value="NZ_AJJU01000040.1"/>
</dbReference>
<protein>
    <recommendedName>
        <fullName evidence="3">KTSC domain-containing protein</fullName>
    </recommendedName>
</protein>
<dbReference type="AlphaFoldDB" id="I0W5M3"/>
<dbReference type="STRING" id="946077.W5A_13340"/>